<keyword evidence="1" id="KW-0472">Membrane</keyword>
<feature type="transmembrane region" description="Helical" evidence="1">
    <location>
        <begin position="161"/>
        <end position="183"/>
    </location>
</feature>
<feature type="transmembrane region" description="Helical" evidence="1">
    <location>
        <begin position="271"/>
        <end position="293"/>
    </location>
</feature>
<reference evidence="2 3" key="1">
    <citation type="submission" date="2015-12" db="EMBL/GenBank/DDBJ databases">
        <title>The genome of Folsomia candida.</title>
        <authorList>
            <person name="Faddeeva A."/>
            <person name="Derks M.F."/>
            <person name="Anvar Y."/>
            <person name="Smit S."/>
            <person name="Van Straalen N."/>
            <person name="Roelofs D."/>
        </authorList>
    </citation>
    <scope>NUCLEOTIDE SEQUENCE [LARGE SCALE GENOMIC DNA]</scope>
    <source>
        <strain evidence="2 3">VU population</strain>
        <tissue evidence="2">Whole body</tissue>
    </source>
</reference>
<name>A0A226DUY4_FOLCA</name>
<feature type="transmembrane region" description="Helical" evidence="1">
    <location>
        <begin position="56"/>
        <end position="77"/>
    </location>
</feature>
<keyword evidence="1" id="KW-0812">Transmembrane</keyword>
<proteinExistence type="predicted"/>
<sequence length="405" mass="46613">MKNKISPVQPFPPPPLSTQFLETYSSTFDAYFETHPIEWDSKEEKFTINSVSHCKLYWFNTVIIFFGMTCVPTGYLIRRQFLYGANSTWTGIFFPILGFLFMSVFIFVLIVAYYASGVVALLTNLIQLEELILKESLSNPLKNVARHENLIQSLRRQNRSFVLTPFIFVGFAIFLNLCPHGLLVTELYPEILHGNGVWTVRAISFVLMSIGGLEHGQMMGLFCSFTCAITYSFERISTLAGKLQIRTKPRFHKAIQIYLQIQLISKIGRSFILTWISLLLTTTFFVIIGFNYVVIKLYGKMPVTVYVMAPYMNGVMLSTLWYLLPAFTRVNVNMAEGKERLRCRSMFVLTRNSWQRKIADSVAVGGIECGLGDYKFFMIEYDFKKDFFNKVLDNTWNLLLSFPDP</sequence>
<evidence type="ECO:0000256" key="1">
    <source>
        <dbReference type="SAM" id="Phobius"/>
    </source>
</evidence>
<organism evidence="2 3">
    <name type="scientific">Folsomia candida</name>
    <name type="common">Springtail</name>
    <dbReference type="NCBI Taxonomy" id="158441"/>
    <lineage>
        <taxon>Eukaryota</taxon>
        <taxon>Metazoa</taxon>
        <taxon>Ecdysozoa</taxon>
        <taxon>Arthropoda</taxon>
        <taxon>Hexapoda</taxon>
        <taxon>Collembola</taxon>
        <taxon>Entomobryomorpha</taxon>
        <taxon>Isotomoidea</taxon>
        <taxon>Isotomidae</taxon>
        <taxon>Proisotominae</taxon>
        <taxon>Folsomia</taxon>
    </lineage>
</organism>
<accession>A0A226DUY4</accession>
<keyword evidence="3" id="KW-1185">Reference proteome</keyword>
<comment type="caution">
    <text evidence="2">The sequence shown here is derived from an EMBL/GenBank/DDBJ whole genome shotgun (WGS) entry which is preliminary data.</text>
</comment>
<evidence type="ECO:0000313" key="3">
    <source>
        <dbReference type="Proteomes" id="UP000198287"/>
    </source>
</evidence>
<protein>
    <submittedName>
        <fullName evidence="2">Uncharacterized protein</fullName>
    </submittedName>
</protein>
<feature type="transmembrane region" description="Helical" evidence="1">
    <location>
        <begin position="305"/>
        <end position="324"/>
    </location>
</feature>
<keyword evidence="1" id="KW-1133">Transmembrane helix</keyword>
<evidence type="ECO:0000313" key="2">
    <source>
        <dbReference type="EMBL" id="OXA49029.1"/>
    </source>
</evidence>
<feature type="transmembrane region" description="Helical" evidence="1">
    <location>
        <begin position="89"/>
        <end position="115"/>
    </location>
</feature>
<dbReference type="EMBL" id="LNIX01000011">
    <property type="protein sequence ID" value="OXA49029.1"/>
    <property type="molecule type" value="Genomic_DNA"/>
</dbReference>
<dbReference type="Proteomes" id="UP000198287">
    <property type="component" value="Unassembled WGS sequence"/>
</dbReference>
<dbReference type="AlphaFoldDB" id="A0A226DUY4"/>
<gene>
    <name evidence="2" type="ORF">Fcan01_16768</name>
</gene>